<dbReference type="PANTHER" id="PTHR43777">
    <property type="entry name" value="MOLYBDENUM COFACTOR CYTIDYLYLTRANSFERASE"/>
    <property type="match status" value="1"/>
</dbReference>
<name>A0A0H3FVV9_KLEAK</name>
<reference evidence="3 4" key="1">
    <citation type="journal article" date="2012" name="J. Bacteriol.">
        <title>Complete genome sequence of Enterobacter aerogenes KCTC 2190.</title>
        <authorList>
            <person name="Shin S.H."/>
            <person name="Kim S."/>
            <person name="Kim J.Y."/>
            <person name="Lee S."/>
            <person name="Um Y."/>
            <person name="Oh M.K."/>
            <person name="Kim Y.R."/>
            <person name="Lee J."/>
            <person name="Yang K.S."/>
        </authorList>
    </citation>
    <scope>NUCLEOTIDE SEQUENCE [LARGE SCALE GENOMIC DNA]</scope>
    <source>
        <strain evidence="3 4">KCTC 2190</strain>
    </source>
</reference>
<evidence type="ECO:0000259" key="2">
    <source>
        <dbReference type="Pfam" id="PF12804"/>
    </source>
</evidence>
<keyword evidence="1" id="KW-0460">Magnesium</keyword>
<feature type="domain" description="MobA-like NTP transferase" evidence="2">
    <location>
        <begin position="6"/>
        <end position="160"/>
    </location>
</feature>
<dbReference type="GeneID" id="93311723"/>
<sequence length="189" mass="21599">MKQVDCIITAAGLSSRMGQWKMMLPWRGTTILDASIKNALQFCSRIILVSGFRAEELHQRYSAHPQITLVYNPNYQQGLFTSVCAGASQVRNNFCFITLGDLPCLPPALFQRLWQQRGDSALLPQYQGVPGHPILITGTQLRQLITYDGPDSMRKRLLQSRHRCLELDFPQMVWDIDTPADFIRLQNQY</sequence>
<dbReference type="eggNOG" id="COG2068">
    <property type="taxonomic scope" value="Bacteria"/>
</dbReference>
<dbReference type="PATRIC" id="fig|1028307.3.peg.3529"/>
<organism evidence="3 4">
    <name type="scientific">Klebsiella aerogenes (strain ATCC 13048 / DSM 30053 / CCUG 1429 / JCM 1235 / KCTC 2190 / NBRC 13534 / NCIMB 10102 / NCTC 10006 / CDC 819-56)</name>
    <name type="common">Enterobacter aerogenes</name>
    <dbReference type="NCBI Taxonomy" id="1028307"/>
    <lineage>
        <taxon>Bacteria</taxon>
        <taxon>Pseudomonadati</taxon>
        <taxon>Pseudomonadota</taxon>
        <taxon>Gammaproteobacteria</taxon>
        <taxon>Enterobacterales</taxon>
        <taxon>Enterobacteriaceae</taxon>
        <taxon>Klebsiella/Raoultella group</taxon>
        <taxon>Klebsiella</taxon>
    </lineage>
</organism>
<dbReference type="OrthoDB" id="5298023at2"/>
<dbReference type="Gene3D" id="3.90.550.10">
    <property type="entry name" value="Spore Coat Polysaccharide Biosynthesis Protein SpsA, Chain A"/>
    <property type="match status" value="1"/>
</dbReference>
<dbReference type="HOGENOM" id="CLU_061980_1_2_6"/>
<accession>A0A0H3FVV9</accession>
<dbReference type="EMBL" id="CP002824">
    <property type="protein sequence ID" value="AEG98442.1"/>
    <property type="molecule type" value="Genomic_DNA"/>
</dbReference>
<keyword evidence="4" id="KW-1185">Reference proteome</keyword>
<dbReference type="GO" id="GO:0016779">
    <property type="term" value="F:nucleotidyltransferase activity"/>
    <property type="evidence" value="ECO:0007669"/>
    <property type="project" value="UniProtKB-ARBA"/>
</dbReference>
<dbReference type="RefSeq" id="WP_015705210.1">
    <property type="nucleotide sequence ID" value="NC_015663.1"/>
</dbReference>
<evidence type="ECO:0000313" key="4">
    <source>
        <dbReference type="Proteomes" id="UP000008881"/>
    </source>
</evidence>
<evidence type="ECO:0000313" key="3">
    <source>
        <dbReference type="EMBL" id="AEG98442.1"/>
    </source>
</evidence>
<dbReference type="CDD" id="cd04182">
    <property type="entry name" value="GT_2_like_f"/>
    <property type="match status" value="1"/>
</dbReference>
<gene>
    <name evidence="3" type="ordered locus">EAE_17665</name>
</gene>
<dbReference type="Pfam" id="PF12804">
    <property type="entry name" value="NTP_transf_3"/>
    <property type="match status" value="1"/>
</dbReference>
<dbReference type="InterPro" id="IPR025877">
    <property type="entry name" value="MobA-like_NTP_Trfase"/>
</dbReference>
<dbReference type="AlphaFoldDB" id="A0A0H3FVV9"/>
<proteinExistence type="predicted"/>
<dbReference type="SUPFAM" id="SSF53448">
    <property type="entry name" value="Nucleotide-diphospho-sugar transferases"/>
    <property type="match status" value="1"/>
</dbReference>
<dbReference type="PANTHER" id="PTHR43777:SF1">
    <property type="entry name" value="MOLYBDENUM COFACTOR CYTIDYLYLTRANSFERASE"/>
    <property type="match status" value="1"/>
</dbReference>
<protein>
    <recommendedName>
        <fullName evidence="2">MobA-like NTP transferase domain-containing protein</fullName>
    </recommendedName>
</protein>
<dbReference type="InterPro" id="IPR029044">
    <property type="entry name" value="Nucleotide-diphossugar_trans"/>
</dbReference>
<dbReference type="KEGG" id="eae:EAE_17665"/>
<dbReference type="Proteomes" id="UP000008881">
    <property type="component" value="Chromosome"/>
</dbReference>
<evidence type="ECO:0000256" key="1">
    <source>
        <dbReference type="ARBA" id="ARBA00022842"/>
    </source>
</evidence>